<dbReference type="Gene3D" id="3.30.565.10">
    <property type="entry name" value="Histidine kinase-like ATPase, C-terminal domain"/>
    <property type="match status" value="1"/>
</dbReference>
<name>A0A316DN06_9FLAO</name>
<keyword evidence="7" id="KW-0472">Membrane</keyword>
<keyword evidence="3" id="KW-0808">Transferase</keyword>
<dbReference type="AlphaFoldDB" id="A0A316DN06"/>
<keyword evidence="4" id="KW-0418">Kinase</keyword>
<dbReference type="Gene3D" id="1.25.40.10">
    <property type="entry name" value="Tetratricopeptide repeat domain"/>
    <property type="match status" value="2"/>
</dbReference>
<dbReference type="EC" id="2.7.13.3" evidence="2"/>
<evidence type="ECO:0000256" key="1">
    <source>
        <dbReference type="ARBA" id="ARBA00000085"/>
    </source>
</evidence>
<gene>
    <name evidence="8" type="ORF">LX78_01886</name>
</gene>
<feature type="repeat" description="TPR" evidence="6">
    <location>
        <begin position="118"/>
        <end position="151"/>
    </location>
</feature>
<evidence type="ECO:0000313" key="8">
    <source>
        <dbReference type="EMBL" id="PWK18579.1"/>
    </source>
</evidence>
<evidence type="ECO:0000256" key="5">
    <source>
        <dbReference type="ARBA" id="ARBA00023012"/>
    </source>
</evidence>
<dbReference type="Proteomes" id="UP000245430">
    <property type="component" value="Unassembled WGS sequence"/>
</dbReference>
<feature type="transmembrane region" description="Helical" evidence="7">
    <location>
        <begin position="339"/>
        <end position="358"/>
    </location>
</feature>
<dbReference type="SUPFAM" id="SSF48452">
    <property type="entry name" value="TPR-like"/>
    <property type="match status" value="1"/>
</dbReference>
<keyword evidence="9" id="KW-1185">Reference proteome</keyword>
<dbReference type="Pfam" id="PF13181">
    <property type="entry name" value="TPR_8"/>
    <property type="match status" value="1"/>
</dbReference>
<dbReference type="InterPro" id="IPR050482">
    <property type="entry name" value="Sensor_HK_TwoCompSys"/>
</dbReference>
<dbReference type="InterPro" id="IPR011990">
    <property type="entry name" value="TPR-like_helical_dom_sf"/>
</dbReference>
<reference evidence="8 9" key="1">
    <citation type="submission" date="2018-05" db="EMBL/GenBank/DDBJ databases">
        <title>Genomic Encyclopedia of Archaeal and Bacterial Type Strains, Phase II (KMG-II): from individual species to whole genera.</title>
        <authorList>
            <person name="Goeker M."/>
        </authorList>
    </citation>
    <scope>NUCLEOTIDE SEQUENCE [LARGE SCALE GENOMIC DNA]</scope>
    <source>
        <strain evidence="8 9">DSM 22637</strain>
    </source>
</reference>
<keyword evidence="5" id="KW-0902">Two-component regulatory system</keyword>
<dbReference type="PROSITE" id="PS50005">
    <property type="entry name" value="TPR"/>
    <property type="match status" value="1"/>
</dbReference>
<dbReference type="InterPro" id="IPR019734">
    <property type="entry name" value="TPR_rpt"/>
</dbReference>
<sequence length="553" mass="63558">MTFQFKFLIFLSLIYGACGFATCKIVQQKPVDSAVYYYYKVLKPDSKTDLLHAFVFYRNKKDENLKQQDTLNAIYNLRQIAIIQKKLGILYDSETTAIEALTLLEKLPFEKTTKESKAGIYNHLGRVYSEMQDYTNAIIYYKKALDIAETEVQDLVLRNNIAYAHIKEGRFSLALKEFATILNDSEKYNDSIIIARTLNNLGVVKGKLQDSTALRDFEKALEIRLSLGNNSDILGSYLDLSVYYEDKGDLVQSRYYAQNAYKLAKLSNNPTHLAHALSLLLDLKEDDEVHSYKQLMDSIQTANLLIEGKYASKKYALAKQEALANDRLLQLEKEKNYKYLYGFLAIFILSLGVITAFFQKHRFKKQKQLEIYNTELRISKKVHDEVANGVYHIMTKIQHEEKNNEAVLDDLEIIYNKTRDISREHNEIPIDENYHDLLFDILLASKSSEVNIIIKGLTKINWEDISDVKKITIYRVLQELMTNMSKHSQASLVVVDFKETARKTTISYSDNGIGCTLNKNNGLLNVENRIHTLNGSITFKSQTKQGFHVLISV</sequence>
<keyword evidence="7" id="KW-0812">Transmembrane</keyword>
<organism evidence="8 9">
    <name type="scientific">Xanthomarina spongicola</name>
    <dbReference type="NCBI Taxonomy" id="570520"/>
    <lineage>
        <taxon>Bacteria</taxon>
        <taxon>Pseudomonadati</taxon>
        <taxon>Bacteroidota</taxon>
        <taxon>Flavobacteriia</taxon>
        <taxon>Flavobacteriales</taxon>
        <taxon>Flavobacteriaceae</taxon>
        <taxon>Xanthomarina</taxon>
    </lineage>
</organism>
<dbReference type="PANTHER" id="PTHR24421:SF10">
    <property type="entry name" value="NITRATE_NITRITE SENSOR PROTEIN NARQ"/>
    <property type="match status" value="1"/>
</dbReference>
<keyword evidence="7" id="KW-1133">Transmembrane helix</keyword>
<evidence type="ECO:0000256" key="7">
    <source>
        <dbReference type="SAM" id="Phobius"/>
    </source>
</evidence>
<comment type="caution">
    <text evidence="8">The sequence shown here is derived from an EMBL/GenBank/DDBJ whole genome shotgun (WGS) entry which is preliminary data.</text>
</comment>
<dbReference type="RefSeq" id="WP_109682398.1">
    <property type="nucleotide sequence ID" value="NZ_QGGP01000004.1"/>
</dbReference>
<dbReference type="EMBL" id="QGGP01000004">
    <property type="protein sequence ID" value="PWK18579.1"/>
    <property type="molecule type" value="Genomic_DNA"/>
</dbReference>
<dbReference type="CDD" id="cd16917">
    <property type="entry name" value="HATPase_UhpB-NarQ-NarX-like"/>
    <property type="match status" value="1"/>
</dbReference>
<evidence type="ECO:0000256" key="2">
    <source>
        <dbReference type="ARBA" id="ARBA00012438"/>
    </source>
</evidence>
<evidence type="ECO:0000256" key="3">
    <source>
        <dbReference type="ARBA" id="ARBA00022679"/>
    </source>
</evidence>
<dbReference type="InterPro" id="IPR036890">
    <property type="entry name" value="HATPase_C_sf"/>
</dbReference>
<protein>
    <recommendedName>
        <fullName evidence="2">histidine kinase</fullName>
        <ecNumber evidence="2">2.7.13.3</ecNumber>
    </recommendedName>
</protein>
<dbReference type="SMART" id="SM00028">
    <property type="entry name" value="TPR"/>
    <property type="match status" value="3"/>
</dbReference>
<accession>A0A316DN06</accession>
<dbReference type="PANTHER" id="PTHR24421">
    <property type="entry name" value="NITRATE/NITRITE SENSOR PROTEIN NARX-RELATED"/>
    <property type="match status" value="1"/>
</dbReference>
<dbReference type="OrthoDB" id="943406at2"/>
<proteinExistence type="predicted"/>
<dbReference type="SUPFAM" id="SSF55874">
    <property type="entry name" value="ATPase domain of HSP90 chaperone/DNA topoisomerase II/histidine kinase"/>
    <property type="match status" value="1"/>
</dbReference>
<dbReference type="GO" id="GO:0000160">
    <property type="term" value="P:phosphorelay signal transduction system"/>
    <property type="evidence" value="ECO:0007669"/>
    <property type="project" value="UniProtKB-KW"/>
</dbReference>
<evidence type="ECO:0000313" key="9">
    <source>
        <dbReference type="Proteomes" id="UP000245430"/>
    </source>
</evidence>
<evidence type="ECO:0000256" key="4">
    <source>
        <dbReference type="ARBA" id="ARBA00022777"/>
    </source>
</evidence>
<dbReference type="GO" id="GO:0004673">
    <property type="term" value="F:protein histidine kinase activity"/>
    <property type="evidence" value="ECO:0007669"/>
    <property type="project" value="UniProtKB-EC"/>
</dbReference>
<keyword evidence="6" id="KW-0802">TPR repeat</keyword>
<evidence type="ECO:0000256" key="6">
    <source>
        <dbReference type="PROSITE-ProRule" id="PRU00339"/>
    </source>
</evidence>
<comment type="catalytic activity">
    <reaction evidence="1">
        <text>ATP + protein L-histidine = ADP + protein N-phospho-L-histidine.</text>
        <dbReference type="EC" id="2.7.13.3"/>
    </reaction>
</comment>